<organism evidence="2 3">
    <name type="scientific">Tritrichomonas musculus</name>
    <dbReference type="NCBI Taxonomy" id="1915356"/>
    <lineage>
        <taxon>Eukaryota</taxon>
        <taxon>Metamonada</taxon>
        <taxon>Parabasalia</taxon>
        <taxon>Tritrichomonadida</taxon>
        <taxon>Tritrichomonadidae</taxon>
        <taxon>Tritrichomonas</taxon>
    </lineage>
</organism>
<dbReference type="Proteomes" id="UP001470230">
    <property type="component" value="Unassembled WGS sequence"/>
</dbReference>
<sequence length="204" mass="24620">MSDSQTYSQQTFEPLVSFEDEYEILSEYPFTIRRRDDHTNAEEFKRGMGYITVKLNGVLKDKHKLIAIQFIPNDDPEHKTEVDHKNKHRDDNHLENLRWVTRSKNLENRSKANGITYEFVNELPDDVIKVDYYQSKKTYYEFEDDKYYYDVDEEVFYTKIDENIYKKLYVCLDQHDSEVVYLRDADNRRVGLYVKIFKVQHNLA</sequence>
<comment type="caution">
    <text evidence="2">The sequence shown here is derived from an EMBL/GenBank/DDBJ whole genome shotgun (WGS) entry which is preliminary data.</text>
</comment>
<dbReference type="Gene3D" id="3.90.75.20">
    <property type="match status" value="1"/>
</dbReference>
<name>A0ABR2GT87_9EUKA</name>
<reference evidence="2 3" key="1">
    <citation type="submission" date="2024-04" db="EMBL/GenBank/DDBJ databases">
        <title>Tritrichomonas musculus Genome.</title>
        <authorList>
            <person name="Alves-Ferreira E."/>
            <person name="Grigg M."/>
            <person name="Lorenzi H."/>
            <person name="Galac M."/>
        </authorList>
    </citation>
    <scope>NUCLEOTIDE SEQUENCE [LARGE SCALE GENOMIC DNA]</scope>
    <source>
        <strain evidence="2 3">EAF2021</strain>
    </source>
</reference>
<dbReference type="EMBL" id="JAPFFF010000061">
    <property type="protein sequence ID" value="KAK8837158.1"/>
    <property type="molecule type" value="Genomic_DNA"/>
</dbReference>
<dbReference type="SUPFAM" id="SSF54060">
    <property type="entry name" value="His-Me finger endonucleases"/>
    <property type="match status" value="1"/>
</dbReference>
<dbReference type="InterPro" id="IPR044925">
    <property type="entry name" value="His-Me_finger_sf"/>
</dbReference>
<evidence type="ECO:0000313" key="2">
    <source>
        <dbReference type="EMBL" id="KAK8837158.1"/>
    </source>
</evidence>
<dbReference type="Pfam" id="PF13392">
    <property type="entry name" value="HNH_3"/>
    <property type="match status" value="1"/>
</dbReference>
<evidence type="ECO:0000313" key="3">
    <source>
        <dbReference type="Proteomes" id="UP001470230"/>
    </source>
</evidence>
<evidence type="ECO:0000259" key="1">
    <source>
        <dbReference type="Pfam" id="PF13392"/>
    </source>
</evidence>
<accession>A0ABR2GT87</accession>
<gene>
    <name evidence="2" type="ORF">M9Y10_036887</name>
</gene>
<proteinExistence type="predicted"/>
<feature type="domain" description="HNH nuclease" evidence="1">
    <location>
        <begin position="62"/>
        <end position="105"/>
    </location>
</feature>
<dbReference type="InterPro" id="IPR003615">
    <property type="entry name" value="HNH_nuc"/>
</dbReference>
<keyword evidence="3" id="KW-1185">Reference proteome</keyword>
<protein>
    <recommendedName>
        <fullName evidence="1">HNH nuclease domain-containing protein</fullName>
    </recommendedName>
</protein>